<comment type="caution">
    <text evidence="13">The sequence shown here is derived from an EMBL/GenBank/DDBJ whole genome shotgun (WGS) entry which is preliminary data.</text>
</comment>
<dbReference type="Pfam" id="PF00106">
    <property type="entry name" value="adh_short"/>
    <property type="match status" value="1"/>
</dbReference>
<dbReference type="PRINTS" id="PR00080">
    <property type="entry name" value="SDRFAMILY"/>
</dbReference>
<dbReference type="InterPro" id="IPR036291">
    <property type="entry name" value="NAD(P)-bd_dom_sf"/>
</dbReference>
<evidence type="ECO:0000256" key="10">
    <source>
        <dbReference type="ARBA" id="ARBA00068717"/>
    </source>
</evidence>
<keyword evidence="4" id="KW-0521">NADP</keyword>
<gene>
    <name evidence="13" type="ORF">PYX00_010003</name>
</gene>
<dbReference type="EMBL" id="JARGDH010000005">
    <property type="protein sequence ID" value="KAL0267852.1"/>
    <property type="molecule type" value="Genomic_DNA"/>
</dbReference>
<evidence type="ECO:0000256" key="3">
    <source>
        <dbReference type="ARBA" id="ARBA00022692"/>
    </source>
</evidence>
<dbReference type="SUPFAM" id="SSF51735">
    <property type="entry name" value="NAD(P)-binding Rossmann-fold domains"/>
    <property type="match status" value="1"/>
</dbReference>
<evidence type="ECO:0000256" key="5">
    <source>
        <dbReference type="ARBA" id="ARBA00022989"/>
    </source>
</evidence>
<accession>A0AAW2HDV1</accession>
<dbReference type="PANTHER" id="PTHR24322">
    <property type="entry name" value="PKSB"/>
    <property type="match status" value="1"/>
</dbReference>
<dbReference type="FunFam" id="3.40.50.720:FF:000131">
    <property type="entry name" value="Short-chain dehydrogenase/reductase 3"/>
    <property type="match status" value="1"/>
</dbReference>
<keyword evidence="3" id="KW-0812">Transmembrane</keyword>
<evidence type="ECO:0000313" key="13">
    <source>
        <dbReference type="EMBL" id="KAL0267852.1"/>
    </source>
</evidence>
<evidence type="ECO:0000256" key="1">
    <source>
        <dbReference type="ARBA" id="ARBA00004141"/>
    </source>
</evidence>
<protein>
    <recommendedName>
        <fullName evidence="10">Short-chain dehydrogenase/reductase 3</fullName>
    </recommendedName>
    <alternativeName>
        <fullName evidence="11">Retinal short-chain dehydrogenase/reductase 1</fullName>
    </alternativeName>
</protein>
<keyword evidence="7" id="KW-0443">Lipid metabolism</keyword>
<evidence type="ECO:0000256" key="6">
    <source>
        <dbReference type="ARBA" id="ARBA00023002"/>
    </source>
</evidence>
<evidence type="ECO:0000256" key="11">
    <source>
        <dbReference type="ARBA" id="ARBA00082544"/>
    </source>
</evidence>
<reference evidence="13" key="1">
    <citation type="journal article" date="2024" name="Gigascience">
        <title>Chromosome-level genome of the poultry shaft louse Menopon gallinae provides insight into the host-switching and adaptive evolution of parasitic lice.</title>
        <authorList>
            <person name="Xu Y."/>
            <person name="Ma L."/>
            <person name="Liu S."/>
            <person name="Liang Y."/>
            <person name="Liu Q."/>
            <person name="He Z."/>
            <person name="Tian L."/>
            <person name="Duan Y."/>
            <person name="Cai W."/>
            <person name="Li H."/>
            <person name="Song F."/>
        </authorList>
    </citation>
    <scope>NUCLEOTIDE SEQUENCE</scope>
    <source>
        <strain evidence="13">Cailab_2023a</strain>
    </source>
</reference>
<keyword evidence="6" id="KW-0560">Oxidoreductase</keyword>
<sequence length="308" mass="34503">MTDNSQFMSKVVDWITVFLEIVALQIKLLVYTIQAFLQFVIPPDEKPVNGEKILITGTGHGIGKELAKQYGELGATVICVDINPETNKQTVLELRKKGIKAHKYECDVSNREKVLELAKKVQEEVGDVTVLVNNAGIMPVKRLGDHSADDIKRIFDINVFAHFWLMEAFLPSMIEKNYGHIIGLSSIAGLIGLPNIVPYCGSKFAVRGMMEAAAEEYRKLGFNINFLTVYPYMTDTGLCKNPKVKFPNAFPIQKPEDIAANVIRAHRCGYREVQIPYIMRPLHNYGRLLPEKAQMSVIDFLDSGVSAD</sequence>
<evidence type="ECO:0000256" key="7">
    <source>
        <dbReference type="ARBA" id="ARBA00023098"/>
    </source>
</evidence>
<dbReference type="PRINTS" id="PR00081">
    <property type="entry name" value="GDHRDH"/>
</dbReference>
<keyword evidence="5" id="KW-1133">Transmembrane helix</keyword>
<dbReference type="Gene3D" id="3.40.50.720">
    <property type="entry name" value="NAD(P)-binding Rossmann-like Domain"/>
    <property type="match status" value="1"/>
</dbReference>
<proteinExistence type="inferred from homology"/>
<dbReference type="GO" id="GO:0005811">
    <property type="term" value="C:lipid droplet"/>
    <property type="evidence" value="ECO:0007669"/>
    <property type="project" value="TreeGrafter"/>
</dbReference>
<evidence type="ECO:0000256" key="2">
    <source>
        <dbReference type="ARBA" id="ARBA00006484"/>
    </source>
</evidence>
<dbReference type="GO" id="GO:0052650">
    <property type="term" value="F:all-trans-retinol dehydrogenase (NADP+) activity"/>
    <property type="evidence" value="ECO:0007669"/>
    <property type="project" value="UniProtKB-ARBA"/>
</dbReference>
<dbReference type="AlphaFoldDB" id="A0AAW2HDV1"/>
<evidence type="ECO:0000256" key="8">
    <source>
        <dbReference type="ARBA" id="ARBA00023136"/>
    </source>
</evidence>
<comment type="similarity">
    <text evidence="2 12">Belongs to the short-chain dehydrogenases/reductases (SDR) family.</text>
</comment>
<dbReference type="PANTHER" id="PTHR24322:SF736">
    <property type="entry name" value="RETINOL DEHYDROGENASE 10"/>
    <property type="match status" value="1"/>
</dbReference>
<dbReference type="CDD" id="cd05339">
    <property type="entry name" value="17beta-HSDXI-like_SDR_c"/>
    <property type="match status" value="1"/>
</dbReference>
<evidence type="ECO:0000256" key="9">
    <source>
        <dbReference type="ARBA" id="ARBA00059620"/>
    </source>
</evidence>
<keyword evidence="8" id="KW-0472">Membrane</keyword>
<dbReference type="InterPro" id="IPR020904">
    <property type="entry name" value="Sc_DH/Rdtase_CS"/>
</dbReference>
<comment type="function">
    <text evidence="9">Catalyzes the reduction of all-trans-retinal to all-trans-retinol in the presence of NADPH.</text>
</comment>
<organism evidence="13">
    <name type="scientific">Menopon gallinae</name>
    <name type="common">poultry shaft louse</name>
    <dbReference type="NCBI Taxonomy" id="328185"/>
    <lineage>
        <taxon>Eukaryota</taxon>
        <taxon>Metazoa</taxon>
        <taxon>Ecdysozoa</taxon>
        <taxon>Arthropoda</taxon>
        <taxon>Hexapoda</taxon>
        <taxon>Insecta</taxon>
        <taxon>Pterygota</taxon>
        <taxon>Neoptera</taxon>
        <taxon>Paraneoptera</taxon>
        <taxon>Psocodea</taxon>
        <taxon>Troctomorpha</taxon>
        <taxon>Phthiraptera</taxon>
        <taxon>Amblycera</taxon>
        <taxon>Menoponidae</taxon>
        <taxon>Menopon</taxon>
    </lineage>
</organism>
<evidence type="ECO:0000256" key="12">
    <source>
        <dbReference type="RuleBase" id="RU000363"/>
    </source>
</evidence>
<name>A0AAW2HDV1_9NEOP</name>
<comment type="subcellular location">
    <subcellularLocation>
        <location evidence="1">Membrane</location>
        <topology evidence="1">Multi-pass membrane protein</topology>
    </subcellularLocation>
</comment>
<dbReference type="PROSITE" id="PS00061">
    <property type="entry name" value="ADH_SHORT"/>
    <property type="match status" value="1"/>
</dbReference>
<dbReference type="GO" id="GO:0016020">
    <property type="term" value="C:membrane"/>
    <property type="evidence" value="ECO:0007669"/>
    <property type="project" value="UniProtKB-SubCell"/>
</dbReference>
<evidence type="ECO:0000256" key="4">
    <source>
        <dbReference type="ARBA" id="ARBA00022857"/>
    </source>
</evidence>
<dbReference type="InterPro" id="IPR002347">
    <property type="entry name" value="SDR_fam"/>
</dbReference>